<feature type="transmembrane region" description="Helical" evidence="1">
    <location>
        <begin position="54"/>
        <end position="75"/>
    </location>
</feature>
<evidence type="ECO:0000313" key="2">
    <source>
        <dbReference type="EMBL" id="PCH60738.1"/>
    </source>
</evidence>
<dbReference type="Pfam" id="PF10067">
    <property type="entry name" value="DUF2306"/>
    <property type="match status" value="1"/>
</dbReference>
<evidence type="ECO:0000256" key="1">
    <source>
        <dbReference type="SAM" id="Phobius"/>
    </source>
</evidence>
<evidence type="ECO:0008006" key="4">
    <source>
        <dbReference type="Google" id="ProtNLM"/>
    </source>
</evidence>
<feature type="transmembrane region" description="Helical" evidence="1">
    <location>
        <begin position="122"/>
        <end position="142"/>
    </location>
</feature>
<proteinExistence type="predicted"/>
<reference evidence="3" key="1">
    <citation type="submission" date="2017-08" db="EMBL/GenBank/DDBJ databases">
        <title>A dynamic microbial community with high functional redundancy inhabits the cold, oxic subseafloor aquifer.</title>
        <authorList>
            <person name="Tully B.J."/>
            <person name="Wheat C.G."/>
            <person name="Glazer B.T."/>
            <person name="Huber J.A."/>
        </authorList>
    </citation>
    <scope>NUCLEOTIDE SEQUENCE [LARGE SCALE GENOMIC DNA]</scope>
</reference>
<dbReference type="EMBL" id="NVQR01000082">
    <property type="protein sequence ID" value="PCH60738.1"/>
    <property type="molecule type" value="Genomic_DNA"/>
</dbReference>
<feature type="transmembrane region" description="Helical" evidence="1">
    <location>
        <begin position="187"/>
        <end position="206"/>
    </location>
</feature>
<dbReference type="AlphaFoldDB" id="A0A2A4MLL8"/>
<accession>A0A2A4MLL8</accession>
<keyword evidence="1" id="KW-0812">Transmembrane</keyword>
<name>A0A2A4MLL8_9GAMM</name>
<feature type="transmembrane region" description="Helical" evidence="1">
    <location>
        <begin position="154"/>
        <end position="175"/>
    </location>
</feature>
<keyword evidence="1" id="KW-1133">Transmembrane helix</keyword>
<organism evidence="2 3">
    <name type="scientific">SAR86 cluster bacterium</name>
    <dbReference type="NCBI Taxonomy" id="2030880"/>
    <lineage>
        <taxon>Bacteria</taxon>
        <taxon>Pseudomonadati</taxon>
        <taxon>Pseudomonadota</taxon>
        <taxon>Gammaproteobacteria</taxon>
        <taxon>SAR86 cluster</taxon>
    </lineage>
</organism>
<keyword evidence="1" id="KW-0472">Membrane</keyword>
<dbReference type="InterPro" id="IPR018750">
    <property type="entry name" value="DUF2306_membrane"/>
</dbReference>
<feature type="transmembrane region" description="Helical" evidence="1">
    <location>
        <begin position="21"/>
        <end position="42"/>
    </location>
</feature>
<protein>
    <recommendedName>
        <fullName evidence="4">DUF2306 domain-containing protein</fullName>
    </recommendedName>
</protein>
<comment type="caution">
    <text evidence="2">The sequence shown here is derived from an EMBL/GenBank/DDBJ whole genome shotgun (WGS) entry which is preliminary data.</text>
</comment>
<gene>
    <name evidence="2" type="ORF">COC19_05500</name>
</gene>
<dbReference type="Proteomes" id="UP000218172">
    <property type="component" value="Unassembled WGS sequence"/>
</dbReference>
<sequence>MTEISAELNQLPQRNYASLSLYALGTFLAVAVAGYGITFPLLLPNMPDEFHQRYLSMSQLLISIHVVGGGIALLISPIQLMIYRKNRTLHRYLGRVYFFVIMFASVGGYYMAWYAFGGIISTLGLGLLSTLWWCFTLLAVIYARSGNIAAHRRWMIRSFALTYAAVTLRLMSPVLSLLFDDITQSQIVYWLSWLTNLALAQCWINWHERRVSKG</sequence>
<feature type="transmembrane region" description="Helical" evidence="1">
    <location>
        <begin position="96"/>
        <end position="116"/>
    </location>
</feature>
<evidence type="ECO:0000313" key="3">
    <source>
        <dbReference type="Proteomes" id="UP000218172"/>
    </source>
</evidence>